<dbReference type="InterPro" id="IPR018109">
    <property type="entry name" value="Folylpolyglutamate_synth_CS"/>
</dbReference>
<dbReference type="GO" id="GO:0008841">
    <property type="term" value="F:dihydrofolate synthase activity"/>
    <property type="evidence" value="ECO:0007669"/>
    <property type="project" value="UniProtKB-EC"/>
</dbReference>
<dbReference type="GO" id="GO:0046872">
    <property type="term" value="F:metal ion binding"/>
    <property type="evidence" value="ECO:0007669"/>
    <property type="project" value="UniProtKB-KW"/>
</dbReference>
<dbReference type="OrthoDB" id="5212574at2759"/>
<dbReference type="FunFam" id="3.40.1190.10:FF:000010">
    <property type="entry name" value="Dihydrofolate synthetase"/>
    <property type="match status" value="1"/>
</dbReference>
<name>A0A8E2EDH3_9PEZI</name>
<dbReference type="EMBL" id="KV744910">
    <property type="protein sequence ID" value="OCK81735.1"/>
    <property type="molecule type" value="Genomic_DNA"/>
</dbReference>
<evidence type="ECO:0000256" key="5">
    <source>
        <dbReference type="ARBA" id="ARBA00022840"/>
    </source>
</evidence>
<dbReference type="InterPro" id="IPR036615">
    <property type="entry name" value="Mur_ligase_C_dom_sf"/>
</dbReference>
<keyword evidence="4 7" id="KW-0547">Nucleotide-binding</keyword>
<dbReference type="GO" id="GO:0005829">
    <property type="term" value="C:cytosol"/>
    <property type="evidence" value="ECO:0007669"/>
    <property type="project" value="TreeGrafter"/>
</dbReference>
<dbReference type="Gene3D" id="3.90.190.20">
    <property type="entry name" value="Mur ligase, C-terminal domain"/>
    <property type="match status" value="1"/>
</dbReference>
<protein>
    <recommendedName>
        <fullName evidence="7">Dihydrofolate synthetase</fullName>
        <ecNumber evidence="7">6.3.2.12</ecNumber>
    </recommendedName>
</protein>
<organism evidence="9 10">
    <name type="scientific">Lepidopterella palustris CBS 459.81</name>
    <dbReference type="NCBI Taxonomy" id="1314670"/>
    <lineage>
        <taxon>Eukaryota</taxon>
        <taxon>Fungi</taxon>
        <taxon>Dikarya</taxon>
        <taxon>Ascomycota</taxon>
        <taxon>Pezizomycotina</taxon>
        <taxon>Dothideomycetes</taxon>
        <taxon>Pleosporomycetidae</taxon>
        <taxon>Mytilinidiales</taxon>
        <taxon>Argynnaceae</taxon>
        <taxon>Lepidopterella</taxon>
    </lineage>
</organism>
<feature type="region of interest" description="Disordered" evidence="8">
    <location>
        <begin position="424"/>
        <end position="443"/>
    </location>
</feature>
<evidence type="ECO:0000256" key="2">
    <source>
        <dbReference type="ARBA" id="ARBA00022598"/>
    </source>
</evidence>
<comment type="similarity">
    <text evidence="1 7">Belongs to the folylpolyglutamate synthase family.</text>
</comment>
<comment type="catalytic activity">
    <reaction evidence="7">
        <text>7,8-dihydropteroate + L-glutamate + ATP = 7,8-dihydrofolate + ADP + phosphate + H(+)</text>
        <dbReference type="Rhea" id="RHEA:23584"/>
        <dbReference type="ChEBI" id="CHEBI:15378"/>
        <dbReference type="ChEBI" id="CHEBI:17839"/>
        <dbReference type="ChEBI" id="CHEBI:29985"/>
        <dbReference type="ChEBI" id="CHEBI:30616"/>
        <dbReference type="ChEBI" id="CHEBI:43474"/>
        <dbReference type="ChEBI" id="CHEBI:57451"/>
        <dbReference type="ChEBI" id="CHEBI:456216"/>
        <dbReference type="EC" id="6.3.2.12"/>
    </reaction>
</comment>
<evidence type="ECO:0000256" key="8">
    <source>
        <dbReference type="SAM" id="MobiDB-lite"/>
    </source>
</evidence>
<dbReference type="InterPro" id="IPR001645">
    <property type="entry name" value="Folylpolyglutamate_synth"/>
</dbReference>
<evidence type="ECO:0000256" key="6">
    <source>
        <dbReference type="ARBA" id="ARBA00022842"/>
    </source>
</evidence>
<dbReference type="SUPFAM" id="SSF53244">
    <property type="entry name" value="MurD-like peptide ligases, peptide-binding domain"/>
    <property type="match status" value="1"/>
</dbReference>
<dbReference type="UniPathway" id="UPA00850"/>
<evidence type="ECO:0000256" key="7">
    <source>
        <dbReference type="PIRNR" id="PIRNR001563"/>
    </source>
</evidence>
<dbReference type="NCBIfam" id="TIGR01499">
    <property type="entry name" value="folC"/>
    <property type="match status" value="1"/>
</dbReference>
<keyword evidence="7" id="KW-0554">One-carbon metabolism</keyword>
<keyword evidence="5 7" id="KW-0067">ATP-binding</keyword>
<dbReference type="AlphaFoldDB" id="A0A8E2EDH3"/>
<dbReference type="SUPFAM" id="SSF53623">
    <property type="entry name" value="MurD-like peptide ligases, catalytic domain"/>
    <property type="match status" value="1"/>
</dbReference>
<dbReference type="InterPro" id="IPR036565">
    <property type="entry name" value="Mur-like_cat_sf"/>
</dbReference>
<dbReference type="PIRSF" id="PIRSF001563">
    <property type="entry name" value="Folylpolyglu_synth"/>
    <property type="match status" value="1"/>
</dbReference>
<proteinExistence type="inferred from homology"/>
<dbReference type="GO" id="GO:0004326">
    <property type="term" value="F:tetrahydrofolylpolyglutamate synthase activity"/>
    <property type="evidence" value="ECO:0007669"/>
    <property type="project" value="InterPro"/>
</dbReference>
<keyword evidence="6" id="KW-0460">Magnesium</keyword>
<evidence type="ECO:0000256" key="3">
    <source>
        <dbReference type="ARBA" id="ARBA00022723"/>
    </source>
</evidence>
<dbReference type="GO" id="GO:0005739">
    <property type="term" value="C:mitochondrion"/>
    <property type="evidence" value="ECO:0007669"/>
    <property type="project" value="TreeGrafter"/>
</dbReference>
<dbReference type="PANTHER" id="PTHR11136:SF0">
    <property type="entry name" value="DIHYDROFOLATE SYNTHETASE-RELATED"/>
    <property type="match status" value="1"/>
</dbReference>
<evidence type="ECO:0000256" key="4">
    <source>
        <dbReference type="ARBA" id="ARBA00022741"/>
    </source>
</evidence>
<keyword evidence="10" id="KW-1185">Reference proteome</keyword>
<dbReference type="GO" id="GO:0005524">
    <property type="term" value="F:ATP binding"/>
    <property type="evidence" value="ECO:0007669"/>
    <property type="project" value="UniProtKB-KW"/>
</dbReference>
<sequence>MIQPGLERISLLLKHTPLSWKAIHVAGTNGKGSICASISAMLHRENVRCGRFTSPHLIDRWDCISINEAPVKHELFREVEKKVLSYNAQEGINASEFELLTATAFEIFNRENVKVGVVEVGMGGRLDATNVLQSPLVTVISKIGLDHQSWLGDSIEKIAREKAGILKPGVPCVVDHTNELAVNEVIETVAKEVGAGPLLYFDQLDGRIEASPYWREIAPHLALHQQANTACALVAARQCLEILQRPKPRTTNLLSASQKAVWPGRLQTLKFEEIDNGEGEILLDGAHNADSARVLGQYVDEKLRHKWAIQHKSAEVITWVLAMSEGKAVNDILKPLLRPWDNVVTVEFGPVEGMPWVKPMPASRLLEHALRVAPLISHRHHALNVAEALLSAKKYAQGRPIVIAGSLYLVGDVLRLKRDGMTDEGHHKTLHFNRESPTESRGS</sequence>
<gene>
    <name evidence="9" type="ORF">K432DRAFT_381032</name>
</gene>
<dbReference type="Gene3D" id="3.40.1190.10">
    <property type="entry name" value="Mur-like, catalytic domain"/>
    <property type="match status" value="1"/>
</dbReference>
<keyword evidence="2 7" id="KW-0436">Ligase</keyword>
<dbReference type="PANTHER" id="PTHR11136">
    <property type="entry name" value="FOLYLPOLYGLUTAMATE SYNTHASE-RELATED"/>
    <property type="match status" value="1"/>
</dbReference>
<reference evidence="9 10" key="1">
    <citation type="journal article" date="2016" name="Nat. Commun.">
        <title>Ectomycorrhizal ecology is imprinted in the genome of the dominant symbiotic fungus Cenococcum geophilum.</title>
        <authorList>
            <consortium name="DOE Joint Genome Institute"/>
            <person name="Peter M."/>
            <person name="Kohler A."/>
            <person name="Ohm R.A."/>
            <person name="Kuo A."/>
            <person name="Krutzmann J."/>
            <person name="Morin E."/>
            <person name="Arend M."/>
            <person name="Barry K.W."/>
            <person name="Binder M."/>
            <person name="Choi C."/>
            <person name="Clum A."/>
            <person name="Copeland A."/>
            <person name="Grisel N."/>
            <person name="Haridas S."/>
            <person name="Kipfer T."/>
            <person name="LaButti K."/>
            <person name="Lindquist E."/>
            <person name="Lipzen A."/>
            <person name="Maire R."/>
            <person name="Meier B."/>
            <person name="Mihaltcheva S."/>
            <person name="Molinier V."/>
            <person name="Murat C."/>
            <person name="Poggeler S."/>
            <person name="Quandt C.A."/>
            <person name="Sperisen C."/>
            <person name="Tritt A."/>
            <person name="Tisserant E."/>
            <person name="Crous P.W."/>
            <person name="Henrissat B."/>
            <person name="Nehls U."/>
            <person name="Egli S."/>
            <person name="Spatafora J.W."/>
            <person name="Grigoriev I.V."/>
            <person name="Martin F.M."/>
        </authorList>
    </citation>
    <scope>NUCLEOTIDE SEQUENCE [LARGE SCALE GENOMIC DNA]</scope>
    <source>
        <strain evidence="9 10">CBS 459.81</strain>
    </source>
</reference>
<accession>A0A8E2EDH3</accession>
<comment type="pathway">
    <text evidence="7">Cofactor biosynthesis; tetrahydrofolylpolyglutamate biosynthesis.</text>
</comment>
<dbReference type="EC" id="6.3.2.12" evidence="7"/>
<keyword evidence="3" id="KW-0479">Metal-binding</keyword>
<dbReference type="PROSITE" id="PS01012">
    <property type="entry name" value="FOLYLPOLYGLU_SYNT_2"/>
    <property type="match status" value="1"/>
</dbReference>
<evidence type="ECO:0000313" key="9">
    <source>
        <dbReference type="EMBL" id="OCK81735.1"/>
    </source>
</evidence>
<dbReference type="Proteomes" id="UP000250266">
    <property type="component" value="Unassembled WGS sequence"/>
</dbReference>
<evidence type="ECO:0000256" key="1">
    <source>
        <dbReference type="ARBA" id="ARBA00008276"/>
    </source>
</evidence>
<evidence type="ECO:0000313" key="10">
    <source>
        <dbReference type="Proteomes" id="UP000250266"/>
    </source>
</evidence>
<dbReference type="GO" id="GO:0006730">
    <property type="term" value="P:one-carbon metabolic process"/>
    <property type="evidence" value="ECO:0007669"/>
    <property type="project" value="UniProtKB-KW"/>
</dbReference>